<protein>
    <submittedName>
        <fullName evidence="2">Uncharacterized protein</fullName>
    </submittedName>
</protein>
<name>A0A9P9GU07_FUSSL</name>
<feature type="region of interest" description="Disordered" evidence="1">
    <location>
        <begin position="93"/>
        <end position="117"/>
    </location>
</feature>
<sequence>MSVPQQSYYLDSEAYQKYLDNELRPTELLKPIKEGPVHLAPGEVFCRWQDSENGLMCFRRRPLVSTQALRQHYINMHKCEVVAPPEYEGIAANKKPSWPMNTDTDTTPAETQAAPASDVMTSEAELLQGVEFDELDMTGDEYIWREAWAAFDETAL</sequence>
<reference evidence="2" key="1">
    <citation type="journal article" date="2021" name="Nat. Commun.">
        <title>Genetic determinants of endophytism in the Arabidopsis root mycobiome.</title>
        <authorList>
            <person name="Mesny F."/>
            <person name="Miyauchi S."/>
            <person name="Thiergart T."/>
            <person name="Pickel B."/>
            <person name="Atanasova L."/>
            <person name="Karlsson M."/>
            <person name="Huettel B."/>
            <person name="Barry K.W."/>
            <person name="Haridas S."/>
            <person name="Chen C."/>
            <person name="Bauer D."/>
            <person name="Andreopoulos W."/>
            <person name="Pangilinan J."/>
            <person name="LaButti K."/>
            <person name="Riley R."/>
            <person name="Lipzen A."/>
            <person name="Clum A."/>
            <person name="Drula E."/>
            <person name="Henrissat B."/>
            <person name="Kohler A."/>
            <person name="Grigoriev I.V."/>
            <person name="Martin F.M."/>
            <person name="Hacquard S."/>
        </authorList>
    </citation>
    <scope>NUCLEOTIDE SEQUENCE</scope>
    <source>
        <strain evidence="2">FSSC 5 MPI-SDFR-AT-0091</strain>
    </source>
</reference>
<dbReference type="EMBL" id="JAGTJS010000017">
    <property type="protein sequence ID" value="KAH7244742.1"/>
    <property type="molecule type" value="Genomic_DNA"/>
</dbReference>
<proteinExistence type="predicted"/>
<evidence type="ECO:0000313" key="3">
    <source>
        <dbReference type="Proteomes" id="UP000736672"/>
    </source>
</evidence>
<feature type="compositionally biased region" description="Polar residues" evidence="1">
    <location>
        <begin position="99"/>
        <end position="110"/>
    </location>
</feature>
<keyword evidence="3" id="KW-1185">Reference proteome</keyword>
<evidence type="ECO:0000256" key="1">
    <source>
        <dbReference type="SAM" id="MobiDB-lite"/>
    </source>
</evidence>
<evidence type="ECO:0000313" key="2">
    <source>
        <dbReference type="EMBL" id="KAH7244742.1"/>
    </source>
</evidence>
<gene>
    <name evidence="2" type="ORF">B0J15DRAFT_564495</name>
</gene>
<dbReference type="OrthoDB" id="10628916at2759"/>
<dbReference type="AlphaFoldDB" id="A0A9P9GU07"/>
<comment type="caution">
    <text evidence="2">The sequence shown here is derived from an EMBL/GenBank/DDBJ whole genome shotgun (WGS) entry which is preliminary data.</text>
</comment>
<organism evidence="2 3">
    <name type="scientific">Fusarium solani</name>
    <name type="common">Filamentous fungus</name>
    <dbReference type="NCBI Taxonomy" id="169388"/>
    <lineage>
        <taxon>Eukaryota</taxon>
        <taxon>Fungi</taxon>
        <taxon>Dikarya</taxon>
        <taxon>Ascomycota</taxon>
        <taxon>Pezizomycotina</taxon>
        <taxon>Sordariomycetes</taxon>
        <taxon>Hypocreomycetidae</taxon>
        <taxon>Hypocreales</taxon>
        <taxon>Nectriaceae</taxon>
        <taxon>Fusarium</taxon>
        <taxon>Fusarium solani species complex</taxon>
    </lineage>
</organism>
<dbReference type="Proteomes" id="UP000736672">
    <property type="component" value="Unassembled WGS sequence"/>
</dbReference>
<accession>A0A9P9GU07</accession>